<evidence type="ECO:0000313" key="1">
    <source>
        <dbReference type="EMBL" id="SVC90191.1"/>
    </source>
</evidence>
<dbReference type="EMBL" id="UINC01117633">
    <property type="protein sequence ID" value="SVC90191.1"/>
    <property type="molecule type" value="Genomic_DNA"/>
</dbReference>
<sequence length="52" mass="5924">MVEVEGERVLAASCIRKPTSEMKVFTSSERAKESRKLVFELLLADQPKREIS</sequence>
<dbReference type="SUPFAM" id="SSF54292">
    <property type="entry name" value="2Fe-2S ferredoxin-like"/>
    <property type="match status" value="1"/>
</dbReference>
<proteinExistence type="predicted"/>
<gene>
    <name evidence="1" type="ORF">METZ01_LOCUS343045</name>
</gene>
<feature type="non-terminal residue" evidence="1">
    <location>
        <position position="52"/>
    </location>
</feature>
<dbReference type="GO" id="GO:0051536">
    <property type="term" value="F:iron-sulfur cluster binding"/>
    <property type="evidence" value="ECO:0007669"/>
    <property type="project" value="InterPro"/>
</dbReference>
<dbReference type="Gene3D" id="3.10.20.740">
    <property type="match status" value="1"/>
</dbReference>
<reference evidence="1" key="1">
    <citation type="submission" date="2018-05" db="EMBL/GenBank/DDBJ databases">
        <authorList>
            <person name="Lanie J.A."/>
            <person name="Ng W.-L."/>
            <person name="Kazmierczak K.M."/>
            <person name="Andrzejewski T.M."/>
            <person name="Davidsen T.M."/>
            <person name="Wayne K.J."/>
            <person name="Tettelin H."/>
            <person name="Glass J.I."/>
            <person name="Rusch D."/>
            <person name="Podicherti R."/>
            <person name="Tsui H.-C.T."/>
            <person name="Winkler M.E."/>
        </authorList>
    </citation>
    <scope>NUCLEOTIDE SEQUENCE</scope>
</reference>
<accession>A0A382R0S0</accession>
<name>A0A382R0S0_9ZZZZ</name>
<dbReference type="AlphaFoldDB" id="A0A382R0S0"/>
<dbReference type="InterPro" id="IPR036010">
    <property type="entry name" value="2Fe-2S_ferredoxin-like_sf"/>
</dbReference>
<protein>
    <submittedName>
        <fullName evidence="1">Uncharacterized protein</fullName>
    </submittedName>
</protein>
<organism evidence="1">
    <name type="scientific">marine metagenome</name>
    <dbReference type="NCBI Taxonomy" id="408172"/>
    <lineage>
        <taxon>unclassified sequences</taxon>
        <taxon>metagenomes</taxon>
        <taxon>ecological metagenomes</taxon>
    </lineage>
</organism>